<comment type="caution">
    <text evidence="3">The sequence shown here is derived from an EMBL/GenBank/DDBJ whole genome shotgun (WGS) entry which is preliminary data.</text>
</comment>
<evidence type="ECO:0000259" key="2">
    <source>
        <dbReference type="Pfam" id="PF12728"/>
    </source>
</evidence>
<gene>
    <name evidence="3" type="ORF">NX778_01600</name>
</gene>
<accession>A0ABT2CS20</accession>
<organism evidence="3 4">
    <name type="scientific">Massilia terrae</name>
    <dbReference type="NCBI Taxonomy" id="1811224"/>
    <lineage>
        <taxon>Bacteria</taxon>
        <taxon>Pseudomonadati</taxon>
        <taxon>Pseudomonadota</taxon>
        <taxon>Betaproteobacteria</taxon>
        <taxon>Burkholderiales</taxon>
        <taxon>Oxalobacteraceae</taxon>
        <taxon>Telluria group</taxon>
        <taxon>Massilia</taxon>
    </lineage>
</organism>
<dbReference type="Pfam" id="PF12728">
    <property type="entry name" value="HTH_17"/>
    <property type="match status" value="1"/>
</dbReference>
<evidence type="ECO:0000313" key="3">
    <source>
        <dbReference type="EMBL" id="MCS0656754.1"/>
    </source>
</evidence>
<dbReference type="InterPro" id="IPR009061">
    <property type="entry name" value="DNA-bd_dom_put_sf"/>
</dbReference>
<keyword evidence="4" id="KW-1185">Reference proteome</keyword>
<evidence type="ECO:0000256" key="1">
    <source>
        <dbReference type="SAM" id="MobiDB-lite"/>
    </source>
</evidence>
<feature type="region of interest" description="Disordered" evidence="1">
    <location>
        <begin position="68"/>
        <end position="115"/>
    </location>
</feature>
<dbReference type="EMBL" id="JANUGU010000001">
    <property type="protein sequence ID" value="MCS0656754.1"/>
    <property type="molecule type" value="Genomic_DNA"/>
</dbReference>
<feature type="domain" description="Helix-turn-helix" evidence="2">
    <location>
        <begin position="8"/>
        <end position="56"/>
    </location>
</feature>
<evidence type="ECO:0000313" key="4">
    <source>
        <dbReference type="Proteomes" id="UP001204621"/>
    </source>
</evidence>
<reference evidence="3 4" key="1">
    <citation type="submission" date="2022-08" db="EMBL/GenBank/DDBJ databases">
        <title>Reclassification of Massilia species as members of the genera Telluria, Duganella, Pseudoduganella, Mokoshia gen. nov. and Zemynaea gen. nov. using orthogonal and non-orthogonal genome-based approaches.</title>
        <authorList>
            <person name="Bowman J.P."/>
        </authorList>
    </citation>
    <scope>NUCLEOTIDE SEQUENCE [LARGE SCALE GENOMIC DNA]</scope>
    <source>
        <strain evidence="3 4">JCM 31606</strain>
    </source>
</reference>
<dbReference type="SUPFAM" id="SSF46955">
    <property type="entry name" value="Putative DNA-binding domain"/>
    <property type="match status" value="1"/>
</dbReference>
<protein>
    <submittedName>
        <fullName evidence="3">Helix-turn-helix domain-containing protein</fullName>
    </submittedName>
</protein>
<dbReference type="Proteomes" id="UP001204621">
    <property type="component" value="Unassembled WGS sequence"/>
</dbReference>
<dbReference type="RefSeq" id="WP_258809933.1">
    <property type="nucleotide sequence ID" value="NZ_JANUGU010000001.1"/>
</dbReference>
<dbReference type="InterPro" id="IPR041657">
    <property type="entry name" value="HTH_17"/>
</dbReference>
<sequence length="115" mass="12539">MSNAGETLDLDGVAALFGAEPETVAQYARTGELPGTRIGKGWIFLREDALAFLRQRIARDTAVRRAAHAKTDRATEQDGSPAKQKPVGVLLDHRPRRRRTELPALPAITSHTTSP</sequence>
<name>A0ABT2CS20_9BURK</name>
<proteinExistence type="predicted"/>